<comment type="caution">
    <text evidence="3">The sequence shown here is derived from an EMBL/GenBank/DDBJ whole genome shotgun (WGS) entry which is preliminary data.</text>
</comment>
<evidence type="ECO:0000313" key="4">
    <source>
        <dbReference type="Proteomes" id="UP000721236"/>
    </source>
</evidence>
<sequence length="151" mass="15973">MYRKILLAVDGSRSADLALTEAARIAKAMGAEVEVLFVADDSDVFLGAPHFDPTKLRQGIVALGHRTLRAAGETLEAEGVRATTRLLEQPVAPGKFAATIVAEADRWGADLIAMGTHGRRGINRVVMGSVSEGVIRATTTPVLLTRAPGEE</sequence>
<dbReference type="EMBL" id="CAJZAH010000001">
    <property type="protein sequence ID" value="CAG9166588.1"/>
    <property type="molecule type" value="Genomic_DNA"/>
</dbReference>
<accession>A0ABN7Y038</accession>
<dbReference type="PANTHER" id="PTHR46268">
    <property type="entry name" value="STRESS RESPONSE PROTEIN NHAX"/>
    <property type="match status" value="1"/>
</dbReference>
<dbReference type="SUPFAM" id="SSF52402">
    <property type="entry name" value="Adenine nucleotide alpha hydrolases-like"/>
    <property type="match status" value="1"/>
</dbReference>
<dbReference type="Proteomes" id="UP000721236">
    <property type="component" value="Unassembled WGS sequence"/>
</dbReference>
<dbReference type="Pfam" id="PF00582">
    <property type="entry name" value="Usp"/>
    <property type="match status" value="1"/>
</dbReference>
<gene>
    <name evidence="3" type="ORF">LMG21510_00444</name>
</gene>
<evidence type="ECO:0000313" key="3">
    <source>
        <dbReference type="EMBL" id="CAG9166588.1"/>
    </source>
</evidence>
<dbReference type="InterPro" id="IPR006015">
    <property type="entry name" value="Universal_stress_UspA"/>
</dbReference>
<keyword evidence="4" id="KW-1185">Reference proteome</keyword>
<dbReference type="CDD" id="cd00293">
    <property type="entry name" value="USP-like"/>
    <property type="match status" value="1"/>
</dbReference>
<proteinExistence type="inferred from homology"/>
<feature type="domain" description="UspA" evidence="2">
    <location>
        <begin position="1"/>
        <end position="146"/>
    </location>
</feature>
<protein>
    <submittedName>
        <fullName evidence="3">Universal stress protein</fullName>
    </submittedName>
</protein>
<organism evidence="3 4">
    <name type="scientific">Cupriavidus respiraculi</name>
    <dbReference type="NCBI Taxonomy" id="195930"/>
    <lineage>
        <taxon>Bacteria</taxon>
        <taxon>Pseudomonadati</taxon>
        <taxon>Pseudomonadota</taxon>
        <taxon>Betaproteobacteria</taxon>
        <taxon>Burkholderiales</taxon>
        <taxon>Burkholderiaceae</taxon>
        <taxon>Cupriavidus</taxon>
    </lineage>
</organism>
<dbReference type="PANTHER" id="PTHR46268:SF15">
    <property type="entry name" value="UNIVERSAL STRESS PROTEIN HP_0031"/>
    <property type="match status" value="1"/>
</dbReference>
<comment type="similarity">
    <text evidence="1">Belongs to the universal stress protein A family.</text>
</comment>
<reference evidence="3 4" key="1">
    <citation type="submission" date="2021-08" db="EMBL/GenBank/DDBJ databases">
        <authorList>
            <person name="Peeters C."/>
        </authorList>
    </citation>
    <scope>NUCLEOTIDE SEQUENCE [LARGE SCALE GENOMIC DNA]</scope>
    <source>
        <strain evidence="3 4">LMG 21510</strain>
    </source>
</reference>
<evidence type="ECO:0000256" key="1">
    <source>
        <dbReference type="ARBA" id="ARBA00008791"/>
    </source>
</evidence>
<dbReference type="InterPro" id="IPR014729">
    <property type="entry name" value="Rossmann-like_a/b/a_fold"/>
</dbReference>
<dbReference type="InterPro" id="IPR006016">
    <property type="entry name" value="UspA"/>
</dbReference>
<evidence type="ECO:0000259" key="2">
    <source>
        <dbReference type="Pfam" id="PF00582"/>
    </source>
</evidence>
<dbReference type="Gene3D" id="3.40.50.620">
    <property type="entry name" value="HUPs"/>
    <property type="match status" value="1"/>
</dbReference>
<dbReference type="PRINTS" id="PR01438">
    <property type="entry name" value="UNVRSLSTRESS"/>
</dbReference>
<dbReference type="RefSeq" id="WP_222205918.1">
    <property type="nucleotide sequence ID" value="NZ_CAJZAH010000001.1"/>
</dbReference>
<name>A0ABN7Y038_9BURK</name>